<reference evidence="2 3" key="1">
    <citation type="submission" date="2018-02" db="EMBL/GenBank/DDBJ databases">
        <title>Draft genome sequence of Mycobacterium virginiense isolated from mud of a swine farm in Japan.</title>
        <authorList>
            <person name="Ohya K."/>
        </authorList>
    </citation>
    <scope>NUCLEOTIDE SEQUENCE [LARGE SCALE GENOMIC DNA]</scope>
    <source>
        <strain evidence="2 3">GF75</strain>
    </source>
</reference>
<organism evidence="2 3">
    <name type="scientific">Mycolicibacter virginiensis</name>
    <dbReference type="NCBI Taxonomy" id="1795032"/>
    <lineage>
        <taxon>Bacteria</taxon>
        <taxon>Bacillati</taxon>
        <taxon>Actinomycetota</taxon>
        <taxon>Actinomycetes</taxon>
        <taxon>Mycobacteriales</taxon>
        <taxon>Mycobacteriaceae</taxon>
        <taxon>Mycolicibacter</taxon>
    </lineage>
</organism>
<proteinExistence type="predicted"/>
<dbReference type="AlphaFoldDB" id="A0A9X7IRN1"/>
<dbReference type="RefSeq" id="WP_105294499.1">
    <property type="nucleotide sequence ID" value="NZ_CP092430.2"/>
</dbReference>
<evidence type="ECO:0000256" key="1">
    <source>
        <dbReference type="SAM" id="MobiDB-lite"/>
    </source>
</evidence>
<evidence type="ECO:0000313" key="3">
    <source>
        <dbReference type="Proteomes" id="UP000237911"/>
    </source>
</evidence>
<evidence type="ECO:0000313" key="2">
    <source>
        <dbReference type="EMBL" id="PQM53819.1"/>
    </source>
</evidence>
<keyword evidence="3" id="KW-1185">Reference proteome</keyword>
<accession>A0A9X7IRN1</accession>
<name>A0A9X7IRN1_9MYCO</name>
<protein>
    <submittedName>
        <fullName evidence="2">DUF1298 domain-containing protein</fullName>
    </submittedName>
</protein>
<comment type="caution">
    <text evidence="2">The sequence shown here is derived from an EMBL/GenBank/DDBJ whole genome shotgun (WGS) entry which is preliminary data.</text>
</comment>
<feature type="region of interest" description="Disordered" evidence="1">
    <location>
        <begin position="191"/>
        <end position="211"/>
    </location>
</feature>
<dbReference type="Proteomes" id="UP000237911">
    <property type="component" value="Unassembled WGS sequence"/>
</dbReference>
<gene>
    <name evidence="2" type="ORF">C5U48_02130</name>
</gene>
<sequence>MRGRPMTAIDAQFYWMSAKIPSDQFLLYAFAGVPADLDDAIATVLDRARMIPDLTIRVADAGALRYPRWVPLTVPSEDVAVIQEAGDSWSGCLDAVSRLTDDQLDVRVAPWRLHVFAPVHDIPGHRGSGTVVVLQVAHALADGGRASALAAWLFGRSAPVPGVPTPGRGFLPWRAVVAARAHRSRVEDTAAGLLPPPVSDRPVLATNNRPAGGRTVRTLVRQRAELSAPTVTVAVLSAVSTALSEYLDEPCEDLGAEVPMAKAGERQAHNHFGNIPVGLYPHLGRDARCERIAADVAGGRRRGQHPASAAADRAFAATPAALLRWGIANFDPDVRPERVTGNTVVSSVHRGAADLRFGAVPVMLTAGFPALSPAMGLTHGVHGIGDTVVVSVHSAESAVRDIEVYLRLLDAAL</sequence>
<dbReference type="EMBL" id="PUEV01000011">
    <property type="protein sequence ID" value="PQM53819.1"/>
    <property type="molecule type" value="Genomic_DNA"/>
</dbReference>